<dbReference type="Gene3D" id="1.10.443.10">
    <property type="entry name" value="Intergrase catalytic core"/>
    <property type="match status" value="1"/>
</dbReference>
<evidence type="ECO:0000256" key="8">
    <source>
        <dbReference type="SAM" id="MobiDB-lite"/>
    </source>
</evidence>
<evidence type="ECO:0000256" key="1">
    <source>
        <dbReference type="ARBA" id="ARBA00022679"/>
    </source>
</evidence>
<keyword evidence="5" id="KW-0378">Hydrolase</keyword>
<dbReference type="InterPro" id="IPR011010">
    <property type="entry name" value="DNA_brk_join_enz"/>
</dbReference>
<evidence type="ECO:0000256" key="2">
    <source>
        <dbReference type="ARBA" id="ARBA00022695"/>
    </source>
</evidence>
<keyword evidence="2" id="KW-0548">Nucleotidyltransferase</keyword>
<evidence type="ECO:0000313" key="11">
    <source>
        <dbReference type="Proteomes" id="UP000830375"/>
    </source>
</evidence>
<dbReference type="SUPFAM" id="SSF56349">
    <property type="entry name" value="DNA breaking-rejoining enzymes"/>
    <property type="match status" value="1"/>
</dbReference>
<dbReference type="EMBL" id="JACTAM010002856">
    <property type="protein sequence ID" value="KAI2642399.1"/>
    <property type="molecule type" value="Genomic_DNA"/>
</dbReference>
<dbReference type="InterPro" id="IPR036397">
    <property type="entry name" value="RNaseH_sf"/>
</dbReference>
<dbReference type="PANTHER" id="PTHR35617">
    <property type="entry name" value="PHAGE_INTEGRASE DOMAIN-CONTAINING PROTEIN"/>
    <property type="match status" value="1"/>
</dbReference>
<accession>A0ABQ8L0N9</accession>
<keyword evidence="11" id="KW-1185">Reference proteome</keyword>
<feature type="domain" description="Reverse transcriptase RNase H-like" evidence="9">
    <location>
        <begin position="534"/>
        <end position="621"/>
    </location>
</feature>
<dbReference type="InterPro" id="IPR043502">
    <property type="entry name" value="DNA/RNA_pol_sf"/>
</dbReference>
<evidence type="ECO:0000313" key="10">
    <source>
        <dbReference type="EMBL" id="KAI2642399.1"/>
    </source>
</evidence>
<dbReference type="CDD" id="cd09275">
    <property type="entry name" value="RNase_HI_RT_DIRS1"/>
    <property type="match status" value="1"/>
</dbReference>
<dbReference type="InterPro" id="IPR041373">
    <property type="entry name" value="RT_RNaseH"/>
</dbReference>
<keyword evidence="6" id="KW-0695">RNA-directed DNA polymerase</keyword>
<keyword evidence="7" id="KW-0233">DNA recombination</keyword>
<keyword evidence="3" id="KW-0540">Nuclease</keyword>
<evidence type="ECO:0000256" key="6">
    <source>
        <dbReference type="ARBA" id="ARBA00022918"/>
    </source>
</evidence>
<proteinExistence type="predicted"/>
<dbReference type="Gene3D" id="3.30.420.10">
    <property type="entry name" value="Ribonuclease H-like superfamily/Ribonuclease H"/>
    <property type="match status" value="1"/>
</dbReference>
<evidence type="ECO:0000256" key="4">
    <source>
        <dbReference type="ARBA" id="ARBA00022759"/>
    </source>
</evidence>
<feature type="region of interest" description="Disordered" evidence="8">
    <location>
        <begin position="152"/>
        <end position="171"/>
    </location>
</feature>
<feature type="region of interest" description="Disordered" evidence="8">
    <location>
        <begin position="68"/>
        <end position="143"/>
    </location>
</feature>
<evidence type="ECO:0000256" key="3">
    <source>
        <dbReference type="ARBA" id="ARBA00022722"/>
    </source>
</evidence>
<evidence type="ECO:0000259" key="9">
    <source>
        <dbReference type="Pfam" id="PF17917"/>
    </source>
</evidence>
<comment type="caution">
    <text evidence="10">The sequence shown here is derived from an EMBL/GenBank/DDBJ whole genome shotgun (WGS) entry which is preliminary data.</text>
</comment>
<dbReference type="Pfam" id="PF17917">
    <property type="entry name" value="RT_RNaseH"/>
    <property type="match status" value="1"/>
</dbReference>
<keyword evidence="1" id="KW-0808">Transferase</keyword>
<sequence>MATDFALRATKVTARSLGQVMATMVVQECHLWLNLAQMADADKVRFLDAPISQAGLFNDTKKTEAIKHILPRRESTKPPAAKPVSARRRGRPPAASTSAPPLPPQTSKESSASVSEERSPLLRGPLQQRHPASRRSDPETGDLEMGEIVLRGTSTSAPPPPGEGRGLVSLLPPLTSGSAVFVPELRHASSDSDSGDSKKSPLRRKVGAALRGPTLRRDTVSPTLSHLPPQGCSSVGMSPPLIPLAHRLGVWLALPSPSRWLIWTVQLGYAIQFARRPPRFRGILFTSVHSDTDASVLHAEITVLLAKDAIELVPPAEMKLGFYSPYFIIPKKNDVSSVCLRELGISVQSPPLRTSPVSLRIYQTCGGCPRPALGAGHPNPQIYRRLADNSSLARSVVQAQGSGASASQSFGASGQLGEEQALPCAEHLFSQDGAGLGQHDGTSHGRACAVGARLSEVVQTQHSGPSKDFSEAPGAYGSCSCAHAARLASYETASALAPWPSSEMGMALRHIRHLFSPWSDLAFLRAGVPLGQVRRHVIVNMDASGTGWGAVCNGQAASGSWTGPRLQWHINCLELLAVFLALRRFRLMLHGEHVLVRTDNMATVAYINHQGGLRSRRMLQLARHLLWSLKWLKSLSAVHIPGGAEPCSRCALMPAYSPWGMETPPPGGPADLEPIRGSSDRSVCLPGIRPLPVILFPDRGSPRHGCPGTQLALGTHQVRLSPSEPPCTDLVQDPGRRGAGLAGCALLAHPDLVPRTYAPRDSPSLEDWAPSGTRSPICGTFTFGFWTGRGRPLRPSPGQKLEWRLSSSTLKVYVPAIATYHDVVDGLPLGGHHLIVRFLRGARRLNPPRLGLLCPVRALRIYVDRTRSFRRSEQLFVCFGGLQKGNVVSKQRLAHWVVDAITLVYQCQGEPCPLGVRAHSIRSVASSWALAHGASLVDICRAVGWATPNTFTRFYNLRIEPFELGGVVRYCSGSGFPSPPPDRCASSYGIPVGPLLLAPRALGRLRIERERRRYVPLATTLNYAGDASSLAPQQGPERGVARRHLIYPYVRGVWRGMQIPLANFHWNFFLKIGGDWAPKGDPKYISIDVTSPFPPSGDLPYLPYRQAVPGCDQRWTAAGTIVTKKTIVNTLLREGLKSCSARKVSLLKKGPSENTIPIIKHAGGNIMLWGCFSAKVTGQLHRIKGTKDTAKATKEWLKKQHIKIPIGSSAQILNTSVWGSNQRRQERENTNKK</sequence>
<feature type="region of interest" description="Disordered" evidence="8">
    <location>
        <begin position="186"/>
        <end position="212"/>
    </location>
</feature>
<dbReference type="PANTHER" id="PTHR35617:SF3">
    <property type="entry name" value="CORE-BINDING (CB) DOMAIN-CONTAINING PROTEIN"/>
    <property type="match status" value="1"/>
</dbReference>
<name>A0ABQ8L0N9_LABRO</name>
<dbReference type="SUPFAM" id="SSF56672">
    <property type="entry name" value="DNA/RNA polymerases"/>
    <property type="match status" value="1"/>
</dbReference>
<organism evidence="10 11">
    <name type="scientific">Labeo rohita</name>
    <name type="common">Indian major carp</name>
    <name type="synonym">Cyprinus rohita</name>
    <dbReference type="NCBI Taxonomy" id="84645"/>
    <lineage>
        <taxon>Eukaryota</taxon>
        <taxon>Metazoa</taxon>
        <taxon>Chordata</taxon>
        <taxon>Craniata</taxon>
        <taxon>Vertebrata</taxon>
        <taxon>Euteleostomi</taxon>
        <taxon>Actinopterygii</taxon>
        <taxon>Neopterygii</taxon>
        <taxon>Teleostei</taxon>
        <taxon>Ostariophysi</taxon>
        <taxon>Cypriniformes</taxon>
        <taxon>Cyprinidae</taxon>
        <taxon>Labeoninae</taxon>
        <taxon>Labeonini</taxon>
        <taxon>Labeo</taxon>
    </lineage>
</organism>
<keyword evidence="4" id="KW-0255">Endonuclease</keyword>
<dbReference type="Proteomes" id="UP000830375">
    <property type="component" value="Unassembled WGS sequence"/>
</dbReference>
<evidence type="ECO:0000256" key="7">
    <source>
        <dbReference type="ARBA" id="ARBA00023172"/>
    </source>
</evidence>
<evidence type="ECO:0000256" key="5">
    <source>
        <dbReference type="ARBA" id="ARBA00022801"/>
    </source>
</evidence>
<reference evidence="10 11" key="1">
    <citation type="submission" date="2022-01" db="EMBL/GenBank/DDBJ databases">
        <title>A high-quality chromosome-level genome assembly of rohu carp, Labeo rohita.</title>
        <authorList>
            <person name="Arick M.A. II"/>
            <person name="Hsu C.-Y."/>
            <person name="Magbanua Z."/>
            <person name="Pechanova O."/>
            <person name="Grover C."/>
            <person name="Miller E."/>
            <person name="Thrash A."/>
            <person name="Ezzel L."/>
            <person name="Alam S."/>
            <person name="Benzie J."/>
            <person name="Hamilton M."/>
            <person name="Karsi A."/>
            <person name="Lawrence M.L."/>
            <person name="Peterson D.G."/>
        </authorList>
    </citation>
    <scope>NUCLEOTIDE SEQUENCE [LARGE SCALE GENOMIC DNA]</scope>
    <source>
        <strain evidence="11">BAU-BD-2019</strain>
        <tissue evidence="10">Blood</tissue>
    </source>
</reference>
<protein>
    <submittedName>
        <fullName evidence="10">ORF V: Enzymatic polyprotein</fullName>
    </submittedName>
</protein>
<feature type="compositionally biased region" description="Basic and acidic residues" evidence="8">
    <location>
        <begin position="186"/>
        <end position="199"/>
    </location>
</feature>
<gene>
    <name evidence="10" type="ORF">H4Q32_029495</name>
</gene>
<dbReference type="InterPro" id="IPR013762">
    <property type="entry name" value="Integrase-like_cat_sf"/>
</dbReference>